<dbReference type="InterPro" id="IPR009080">
    <property type="entry name" value="tRNAsynth_Ia_anticodon-bd"/>
</dbReference>
<comment type="similarity">
    <text evidence="1 10">Belongs to the class-I aminoacyl-tRNA synthetase family.</text>
</comment>
<evidence type="ECO:0000256" key="4">
    <source>
        <dbReference type="ARBA" id="ARBA00022741"/>
    </source>
</evidence>
<dbReference type="GO" id="GO:0004823">
    <property type="term" value="F:leucine-tRNA ligase activity"/>
    <property type="evidence" value="ECO:0007669"/>
    <property type="project" value="UniProtKB-EC"/>
</dbReference>
<feature type="domain" description="Methionyl/Valyl/Leucyl/Isoleucyl-tRNA synthetase anticodon-binding" evidence="12">
    <location>
        <begin position="792"/>
        <end position="915"/>
    </location>
</feature>
<dbReference type="FunFam" id="1.10.730.10:FF:000020">
    <property type="entry name" value="Leucine--tRNA ligase cytoplasmic"/>
    <property type="match status" value="1"/>
</dbReference>
<dbReference type="InterPro" id="IPR009008">
    <property type="entry name" value="Val/Leu/Ile-tRNA-synth_edit"/>
</dbReference>
<dbReference type="GO" id="GO:0002161">
    <property type="term" value="F:aminoacyl-tRNA deacylase activity"/>
    <property type="evidence" value="ECO:0007669"/>
    <property type="project" value="InterPro"/>
</dbReference>
<gene>
    <name evidence="13" type="ORF">C2E20_2164</name>
</gene>
<proteinExistence type="inferred from homology"/>
<feature type="domain" description="Aminoacyl-tRNA synthetase class Ia" evidence="11">
    <location>
        <begin position="190"/>
        <end position="753"/>
    </location>
</feature>
<dbReference type="InterPro" id="IPR004493">
    <property type="entry name" value="Leu-tRNA-synth_Ia_arc/euk"/>
</dbReference>
<evidence type="ECO:0000256" key="10">
    <source>
        <dbReference type="RuleBase" id="RU363035"/>
    </source>
</evidence>
<dbReference type="AlphaFoldDB" id="A0A2P6VJX4"/>
<protein>
    <recommendedName>
        <fullName evidence="2">leucine--tRNA ligase</fullName>
        <ecNumber evidence="2">6.1.1.4</ecNumber>
    </recommendedName>
    <alternativeName>
        <fullName evidence="8">Leucyl-tRNA synthetase</fullName>
    </alternativeName>
</protein>
<dbReference type="Proteomes" id="UP000239649">
    <property type="component" value="Unassembled WGS sequence"/>
</dbReference>
<keyword evidence="6 10" id="KW-0648">Protein biosynthesis</keyword>
<evidence type="ECO:0000256" key="9">
    <source>
        <dbReference type="ARBA" id="ARBA00047469"/>
    </source>
</evidence>
<dbReference type="FunFam" id="3.90.740.10:FF:000001">
    <property type="entry name" value="Leucine--tRNA ligase, cytoplasmic"/>
    <property type="match status" value="1"/>
</dbReference>
<dbReference type="InterPro" id="IPR001412">
    <property type="entry name" value="aa-tRNA-synth_I_CS"/>
</dbReference>
<dbReference type="GO" id="GO:0006429">
    <property type="term" value="P:leucyl-tRNA aminoacylation"/>
    <property type="evidence" value="ECO:0007669"/>
    <property type="project" value="InterPro"/>
</dbReference>
<evidence type="ECO:0000256" key="5">
    <source>
        <dbReference type="ARBA" id="ARBA00022840"/>
    </source>
</evidence>
<organism evidence="13 14">
    <name type="scientific">Micractinium conductrix</name>
    <dbReference type="NCBI Taxonomy" id="554055"/>
    <lineage>
        <taxon>Eukaryota</taxon>
        <taxon>Viridiplantae</taxon>
        <taxon>Chlorophyta</taxon>
        <taxon>core chlorophytes</taxon>
        <taxon>Trebouxiophyceae</taxon>
        <taxon>Chlorellales</taxon>
        <taxon>Chlorellaceae</taxon>
        <taxon>Chlorella clade</taxon>
        <taxon>Micractinium</taxon>
    </lineage>
</organism>
<dbReference type="GO" id="GO:0005524">
    <property type="term" value="F:ATP binding"/>
    <property type="evidence" value="ECO:0007669"/>
    <property type="project" value="UniProtKB-KW"/>
</dbReference>
<keyword evidence="3 10" id="KW-0436">Ligase</keyword>
<evidence type="ECO:0000313" key="13">
    <source>
        <dbReference type="EMBL" id="PSC74395.1"/>
    </source>
</evidence>
<evidence type="ECO:0000259" key="11">
    <source>
        <dbReference type="Pfam" id="PF00133"/>
    </source>
</evidence>
<dbReference type="OrthoDB" id="10249672at2759"/>
<dbReference type="SUPFAM" id="SSF47323">
    <property type="entry name" value="Anticodon-binding domain of a subclass of class I aminoacyl-tRNA synthetases"/>
    <property type="match status" value="1"/>
</dbReference>
<reference evidence="13 14" key="1">
    <citation type="journal article" date="2018" name="Plant J.">
        <title>Genome sequences of Chlorella sorokiniana UTEX 1602 and Micractinium conductrix SAG 241.80: implications to maltose excretion by a green alga.</title>
        <authorList>
            <person name="Arriola M.B."/>
            <person name="Velmurugan N."/>
            <person name="Zhang Y."/>
            <person name="Plunkett M.H."/>
            <person name="Hondzo H."/>
            <person name="Barney B.M."/>
        </authorList>
    </citation>
    <scope>NUCLEOTIDE SEQUENCE [LARGE SCALE GENOMIC DNA]</scope>
    <source>
        <strain evidence="13 14">SAG 241.80</strain>
    </source>
</reference>
<evidence type="ECO:0000256" key="6">
    <source>
        <dbReference type="ARBA" id="ARBA00022917"/>
    </source>
</evidence>
<dbReference type="PROSITE" id="PS00178">
    <property type="entry name" value="AA_TRNA_LIGASE_I"/>
    <property type="match status" value="1"/>
</dbReference>
<dbReference type="NCBIfam" id="TIGR00395">
    <property type="entry name" value="leuS_arch"/>
    <property type="match status" value="1"/>
</dbReference>
<dbReference type="InterPro" id="IPR002300">
    <property type="entry name" value="aa-tRNA-synth_Ia"/>
</dbReference>
<evidence type="ECO:0000256" key="3">
    <source>
        <dbReference type="ARBA" id="ARBA00022598"/>
    </source>
</evidence>
<name>A0A2P6VJX4_9CHLO</name>
<sequence length="1079" mass="120063">MEDKGGAANFARRDLLLRLQDDAQARWAAAKAFEADAPAEGKPPKYFGTFPYPYMNGVLHLGHAFSLSKLEFAAAYHRLCGDNVLFPQGFHCTGMPIKACADKLKREIDTYGCPPQFPTEEEPMEVVEEAPSGDVDPTKFVAKKSKAAAKKGVGNSQWDILKMSGIPEEELPQFADPLHWLRYFPPLAMRDLTSMGCGIDWRRSFITTDVNPYYDSFVRWQFEVLHRQGKIVKDKRYAVYSPLDGQPCADHDRATGEGVGPQEYTLIKMRVLELKGKLAALEGQGAVYLMAATLRPETMYGQTNCWALPDGDYAAFRGLDEEIYVMTDRSALNLSYQDRTPVTGKPEKLLDLKGTDLLGLPVKSPRTHHVRIYVLPLLTILTNKGTGIVTSVPSDAPDDYAALMDLVNKPKLREKYGIADEWVLPYTVIPIIDIPCFGTAAAEKVCLDMKIQSQNDTKKLAEAKQLVYLKGFTDGVLIVGEHAGKKVSEAKPLIKAEMLAAGDAIVYSEPEKPVMSRSGDECVVALTDQWYVTYGEQEWREATETCLKRMELYDDNTRHQFDHTLGWLNQWACSRSFGLGTRLPWDPVYLVESLSDSTIYMAYYAVAHILQQGDMYGEGESPIRPEQMTSEVWDFIYLGGEQPAGSAIPEELLQKMRREFEYWYPFDLRVSGKDLIQNHLTFCLYNHTAIWAERPDLWPASFRCNGHLLLNAEKMSKSTGNFKTLQQAIGEYSSDAMRIALADAGDAMDDANFEHTTANGAILRLTRELAWIEETLAAAEGLRDEPPTSFVDRVFDNEINIAVHRAKSAYERMLFREALKVGWYDLTNARDLYRFACGADGGNRRLLLRFIEVSALLLAPICPHTCEHIWGGLLKKEGLIINAGWPEAAAPDYVLQQAAEYLDNTITHLRKGIAKAETPPKPKKGEPPLPARKVSSASVYVADRFGGWQAKVLACLAGMYDAASSSVPADTMQQVLAAMAADSDMAAMNQKALKQMVMPFAKFRTELAAKGGTAALQERLPFDELALLTENKDFLLRALGLADIELHAVTYEQQQSAEDARIGGATPGSPVAIYQFAGQ</sequence>
<dbReference type="Gene3D" id="1.10.730.10">
    <property type="entry name" value="Isoleucyl-tRNA Synthetase, Domain 1"/>
    <property type="match status" value="1"/>
</dbReference>
<dbReference type="Gene3D" id="3.40.50.620">
    <property type="entry name" value="HUPs"/>
    <property type="match status" value="1"/>
</dbReference>
<dbReference type="SUPFAM" id="SSF52374">
    <property type="entry name" value="Nucleotidylyl transferase"/>
    <property type="match status" value="1"/>
</dbReference>
<feature type="domain" description="Aminoacyl-tRNA synthetase class Ia" evidence="11">
    <location>
        <begin position="24"/>
        <end position="103"/>
    </location>
</feature>
<comment type="catalytic activity">
    <reaction evidence="9">
        <text>tRNA(Leu) + L-leucine + ATP = L-leucyl-tRNA(Leu) + AMP + diphosphate</text>
        <dbReference type="Rhea" id="RHEA:11688"/>
        <dbReference type="Rhea" id="RHEA-COMP:9613"/>
        <dbReference type="Rhea" id="RHEA-COMP:9622"/>
        <dbReference type="ChEBI" id="CHEBI:30616"/>
        <dbReference type="ChEBI" id="CHEBI:33019"/>
        <dbReference type="ChEBI" id="CHEBI:57427"/>
        <dbReference type="ChEBI" id="CHEBI:78442"/>
        <dbReference type="ChEBI" id="CHEBI:78494"/>
        <dbReference type="ChEBI" id="CHEBI:456215"/>
        <dbReference type="EC" id="6.1.1.4"/>
    </reaction>
</comment>
<keyword evidence="7 10" id="KW-0030">Aminoacyl-tRNA synthetase</keyword>
<dbReference type="SUPFAM" id="SSF50677">
    <property type="entry name" value="ValRS/IleRS/LeuRS editing domain"/>
    <property type="match status" value="1"/>
</dbReference>
<dbReference type="PANTHER" id="PTHR45794">
    <property type="entry name" value="LEUCYL-TRNA SYNTHETASE"/>
    <property type="match status" value="1"/>
</dbReference>
<accession>A0A2P6VJX4</accession>
<evidence type="ECO:0000256" key="8">
    <source>
        <dbReference type="ARBA" id="ARBA00030520"/>
    </source>
</evidence>
<dbReference type="GO" id="GO:0009791">
    <property type="term" value="P:post-embryonic development"/>
    <property type="evidence" value="ECO:0007669"/>
    <property type="project" value="UniProtKB-ARBA"/>
</dbReference>
<dbReference type="Gene3D" id="3.90.740.10">
    <property type="entry name" value="Valyl/Leucyl/Isoleucyl-tRNA synthetase, editing domain"/>
    <property type="match status" value="1"/>
</dbReference>
<dbReference type="InterPro" id="IPR014729">
    <property type="entry name" value="Rossmann-like_a/b/a_fold"/>
</dbReference>
<dbReference type="STRING" id="554055.A0A2P6VJX4"/>
<dbReference type="EMBL" id="LHPF02000004">
    <property type="protein sequence ID" value="PSC74395.1"/>
    <property type="molecule type" value="Genomic_DNA"/>
</dbReference>
<dbReference type="InterPro" id="IPR013155">
    <property type="entry name" value="M/V/L/I-tRNA-synth_anticd-bd"/>
</dbReference>
<evidence type="ECO:0000256" key="7">
    <source>
        <dbReference type="ARBA" id="ARBA00023146"/>
    </source>
</evidence>
<keyword evidence="14" id="KW-1185">Reference proteome</keyword>
<dbReference type="PANTHER" id="PTHR45794:SF1">
    <property type="entry name" value="LEUCINE--TRNA LIGASE, CYTOPLASMIC"/>
    <property type="match status" value="1"/>
</dbReference>
<evidence type="ECO:0000313" key="14">
    <source>
        <dbReference type="Proteomes" id="UP000239649"/>
    </source>
</evidence>
<comment type="caution">
    <text evidence="13">The sequence shown here is derived from an EMBL/GenBank/DDBJ whole genome shotgun (WGS) entry which is preliminary data.</text>
</comment>
<dbReference type="Pfam" id="PF00133">
    <property type="entry name" value="tRNA-synt_1"/>
    <property type="match status" value="2"/>
</dbReference>
<keyword evidence="5 10" id="KW-0067">ATP-binding</keyword>
<dbReference type="EC" id="6.1.1.4" evidence="2"/>
<evidence type="ECO:0000256" key="2">
    <source>
        <dbReference type="ARBA" id="ARBA00013164"/>
    </source>
</evidence>
<evidence type="ECO:0000256" key="1">
    <source>
        <dbReference type="ARBA" id="ARBA00005594"/>
    </source>
</evidence>
<dbReference type="CDD" id="cd07959">
    <property type="entry name" value="Anticodon_Ia_Leu_AEc"/>
    <property type="match status" value="1"/>
</dbReference>
<dbReference type="GO" id="GO:0048608">
    <property type="term" value="P:reproductive structure development"/>
    <property type="evidence" value="ECO:0007669"/>
    <property type="project" value="UniProtKB-ARBA"/>
</dbReference>
<dbReference type="Pfam" id="PF08264">
    <property type="entry name" value="Anticodon_1"/>
    <property type="match status" value="1"/>
</dbReference>
<evidence type="ECO:0000259" key="12">
    <source>
        <dbReference type="Pfam" id="PF08264"/>
    </source>
</evidence>
<keyword evidence="4 10" id="KW-0547">Nucleotide-binding</keyword>